<dbReference type="Proteomes" id="UP000257016">
    <property type="component" value="Unassembled WGS sequence"/>
</dbReference>
<sequence>MSGPPRAATLPLMQPVGHSVMLLDVVDPLKQVLYRSPLHIAPAGIVNGGLAFGNVPVLRGFRG</sequence>
<protein>
    <submittedName>
        <fullName evidence="1">Uncharacterized protein</fullName>
    </submittedName>
</protein>
<evidence type="ECO:0000313" key="2">
    <source>
        <dbReference type="Proteomes" id="UP000257016"/>
    </source>
</evidence>
<dbReference type="EMBL" id="OFSN01000015">
    <property type="protein sequence ID" value="SOY65481.1"/>
    <property type="molecule type" value="Genomic_DNA"/>
</dbReference>
<accession>A0A976A6Z6</accession>
<reference evidence="1 2" key="1">
    <citation type="submission" date="2018-01" db="EMBL/GenBank/DDBJ databases">
        <authorList>
            <person name="Clerissi C."/>
        </authorList>
    </citation>
    <scope>NUCLEOTIDE SEQUENCE [LARGE SCALE GENOMIC DNA]</scope>
    <source>
        <strain evidence="1">Cupriavidus taiwanensis LMG 19430</strain>
    </source>
</reference>
<proteinExistence type="predicted"/>
<comment type="caution">
    <text evidence="1">The sequence shown here is derived from an EMBL/GenBank/DDBJ whole genome shotgun (WGS) entry which is preliminary data.</text>
</comment>
<gene>
    <name evidence="1" type="ORF">CBM2586_B10076</name>
</gene>
<organism evidence="1 2">
    <name type="scientific">Cupriavidus taiwanensis</name>
    <dbReference type="NCBI Taxonomy" id="164546"/>
    <lineage>
        <taxon>Bacteria</taxon>
        <taxon>Pseudomonadati</taxon>
        <taxon>Pseudomonadota</taxon>
        <taxon>Betaproteobacteria</taxon>
        <taxon>Burkholderiales</taxon>
        <taxon>Burkholderiaceae</taxon>
        <taxon>Cupriavidus</taxon>
    </lineage>
</organism>
<evidence type="ECO:0000313" key="1">
    <source>
        <dbReference type="EMBL" id="SOY65481.1"/>
    </source>
</evidence>
<name>A0A976A6Z6_9BURK</name>
<dbReference type="AlphaFoldDB" id="A0A976A6Z6"/>